<dbReference type="InterPro" id="IPR036282">
    <property type="entry name" value="Glutathione-S-Trfase_C_sf"/>
</dbReference>
<evidence type="ECO:0000313" key="1">
    <source>
        <dbReference type="EMBL" id="MBT9431371.1"/>
    </source>
</evidence>
<dbReference type="Gene3D" id="1.20.1050.10">
    <property type="match status" value="1"/>
</dbReference>
<proteinExistence type="predicted"/>
<evidence type="ECO:0000313" key="2">
    <source>
        <dbReference type="Proteomes" id="UP000811282"/>
    </source>
</evidence>
<name>A0ABS5Y8P6_9GAMM</name>
<organism evidence="1 2">
    <name type="scientific">Candidatus Sodalis endolongispinus</name>
    <dbReference type="NCBI Taxonomy" id="2812662"/>
    <lineage>
        <taxon>Bacteria</taxon>
        <taxon>Pseudomonadati</taxon>
        <taxon>Pseudomonadota</taxon>
        <taxon>Gammaproteobacteria</taxon>
        <taxon>Enterobacterales</taxon>
        <taxon>Bruguierivoracaceae</taxon>
        <taxon>Sodalis</taxon>
    </lineage>
</organism>
<accession>A0ABS5Y8P6</accession>
<evidence type="ECO:0008006" key="3">
    <source>
        <dbReference type="Google" id="ProtNLM"/>
    </source>
</evidence>
<sequence>MSRWLNASSLSQADIAVACMLGFINVRRIMPNWCVDRPALVAMADRLFSRQSFARTLPPATAGLYSDETLAARV</sequence>
<reference evidence="1 2" key="1">
    <citation type="journal article" date="2021" name="Genome Biol. Evol.">
        <title>The evolution of interdependence in a four-way mealybug symbiosis.</title>
        <authorList>
            <person name="Garber A.I."/>
            <person name="Kupper M."/>
            <person name="Laetsch D.R."/>
            <person name="Weldon S.R."/>
            <person name="Ladinsky M.S."/>
            <person name="Bjorkman P.J."/>
            <person name="McCutcheon J.P."/>
        </authorList>
    </citation>
    <scope>NUCLEOTIDE SEQUENCE [LARGE SCALE GENOMIC DNA]</scope>
    <source>
        <strain evidence="1">SOD</strain>
    </source>
</reference>
<dbReference type="EMBL" id="JAFJYC010000001">
    <property type="protein sequence ID" value="MBT9431371.1"/>
    <property type="molecule type" value="Genomic_DNA"/>
</dbReference>
<gene>
    <name evidence="1" type="ORF">JZM24_02925</name>
</gene>
<comment type="caution">
    <text evidence="1">The sequence shown here is derived from an EMBL/GenBank/DDBJ whole genome shotgun (WGS) entry which is preliminary data.</text>
</comment>
<dbReference type="SUPFAM" id="SSF47616">
    <property type="entry name" value="GST C-terminal domain-like"/>
    <property type="match status" value="1"/>
</dbReference>
<keyword evidence="2" id="KW-1185">Reference proteome</keyword>
<protein>
    <recommendedName>
        <fullName evidence="3">Glutathione S-transferase</fullName>
    </recommendedName>
</protein>
<dbReference type="Proteomes" id="UP000811282">
    <property type="component" value="Unassembled WGS sequence"/>
</dbReference>